<dbReference type="AlphaFoldDB" id="A0A0V1DL27"/>
<accession>A0A0V1DL27</accession>
<proteinExistence type="predicted"/>
<evidence type="ECO:0000313" key="2">
    <source>
        <dbReference type="Proteomes" id="UP000054995"/>
    </source>
</evidence>
<keyword evidence="2" id="KW-1185">Reference proteome</keyword>
<name>A0A0V1DL27_TRIPS</name>
<reference evidence="1 2" key="1">
    <citation type="submission" date="2015-01" db="EMBL/GenBank/DDBJ databases">
        <title>Evolution of Trichinella species and genotypes.</title>
        <authorList>
            <person name="Korhonen P.K."/>
            <person name="Edoardo P."/>
            <person name="Giuseppe L.R."/>
            <person name="Gasser R.B."/>
        </authorList>
    </citation>
    <scope>NUCLEOTIDE SEQUENCE [LARGE SCALE GENOMIC DNA]</scope>
    <source>
        <strain evidence="1">ISS470</strain>
    </source>
</reference>
<evidence type="ECO:0000313" key="1">
    <source>
        <dbReference type="EMBL" id="KRY61667.1"/>
    </source>
</evidence>
<dbReference type="EMBL" id="JYDT01004438">
    <property type="protein sequence ID" value="KRY61667.1"/>
    <property type="molecule type" value="Genomic_DNA"/>
</dbReference>
<organism evidence="1 2">
    <name type="scientific">Trichinella pseudospiralis</name>
    <name type="common">Parasitic roundworm</name>
    <dbReference type="NCBI Taxonomy" id="6337"/>
    <lineage>
        <taxon>Eukaryota</taxon>
        <taxon>Metazoa</taxon>
        <taxon>Ecdysozoa</taxon>
        <taxon>Nematoda</taxon>
        <taxon>Enoplea</taxon>
        <taxon>Dorylaimia</taxon>
        <taxon>Trichinellida</taxon>
        <taxon>Trichinellidae</taxon>
        <taxon>Trichinella</taxon>
    </lineage>
</organism>
<dbReference type="Proteomes" id="UP000054995">
    <property type="component" value="Unassembled WGS sequence"/>
</dbReference>
<gene>
    <name evidence="1" type="ORF">T4D_9661</name>
</gene>
<comment type="caution">
    <text evidence="1">The sequence shown here is derived from an EMBL/GenBank/DDBJ whole genome shotgun (WGS) entry which is preliminary data.</text>
</comment>
<sequence>MYKNIVLFRIARLSGKSDVYVDDFENRLQIISNHKLI</sequence>
<protein>
    <submittedName>
        <fullName evidence="1">Uncharacterized protein</fullName>
    </submittedName>
</protein>